<dbReference type="AlphaFoldDB" id="A0A1I4CJ58"/>
<dbReference type="InterPro" id="IPR007435">
    <property type="entry name" value="DUF484"/>
</dbReference>
<organism evidence="1 2">
    <name type="scientific">Shimia haliotis</name>
    <dbReference type="NCBI Taxonomy" id="1280847"/>
    <lineage>
        <taxon>Bacteria</taxon>
        <taxon>Pseudomonadati</taxon>
        <taxon>Pseudomonadota</taxon>
        <taxon>Alphaproteobacteria</taxon>
        <taxon>Rhodobacterales</taxon>
        <taxon>Roseobacteraceae</taxon>
    </lineage>
</organism>
<evidence type="ECO:0000313" key="2">
    <source>
        <dbReference type="Proteomes" id="UP000198851"/>
    </source>
</evidence>
<dbReference type="InterPro" id="IPR029016">
    <property type="entry name" value="GAF-like_dom_sf"/>
</dbReference>
<proteinExistence type="predicted"/>
<gene>
    <name evidence="1" type="ORF">SAMN04488036_102314</name>
</gene>
<evidence type="ECO:0008006" key="3">
    <source>
        <dbReference type="Google" id="ProtNLM"/>
    </source>
</evidence>
<accession>A0A1I4CJ58</accession>
<dbReference type="EMBL" id="FOSZ01000002">
    <property type="protein sequence ID" value="SFK81284.1"/>
    <property type="molecule type" value="Genomic_DNA"/>
</dbReference>
<name>A0A1I4CJ58_9RHOB</name>
<dbReference type="STRING" id="1280847.SAMN04488036_102314"/>
<keyword evidence="2" id="KW-1185">Reference proteome</keyword>
<reference evidence="2" key="1">
    <citation type="submission" date="2016-10" db="EMBL/GenBank/DDBJ databases">
        <authorList>
            <person name="Varghese N."/>
            <person name="Submissions S."/>
        </authorList>
    </citation>
    <scope>NUCLEOTIDE SEQUENCE [LARGE SCALE GENOMIC DNA]</scope>
    <source>
        <strain evidence="2">DSM 28453</strain>
    </source>
</reference>
<protein>
    <recommendedName>
        <fullName evidence="3">Recombinase XerC</fullName>
    </recommendedName>
</protein>
<dbReference type="Gene3D" id="3.30.450.40">
    <property type="match status" value="1"/>
</dbReference>
<dbReference type="Proteomes" id="UP000198851">
    <property type="component" value="Unassembled WGS sequence"/>
</dbReference>
<sequence>MVRTTRKNGTDMSSTPQIDDTLRDKIISSPNVILEDRDLMRALIAANEKTMGGNIVDLRGIAMERLEARLDRLEDTHRSVIAAAYDNLAGTNQVHRAILRMLDPVDFESFLRDLGSEVADILRVDSVRLVLETDQDASSDANVQKLGDVLCMAESGFVDGYLTGGRAMPARQVTLRQLQTGAEMVYGEDADWIRSEACLRLDLGEGRLPGLLVMGAEDPHQFTPQQGTDLLAFFAGVFERAMRRWLS</sequence>
<dbReference type="Pfam" id="PF04340">
    <property type="entry name" value="DUF484"/>
    <property type="match status" value="1"/>
</dbReference>
<evidence type="ECO:0000313" key="1">
    <source>
        <dbReference type="EMBL" id="SFK81284.1"/>
    </source>
</evidence>